<dbReference type="Gene3D" id="3.30.240.20">
    <property type="entry name" value="bsu07140 like domains"/>
    <property type="match status" value="1"/>
</dbReference>
<feature type="transmembrane region" description="Helical" evidence="7">
    <location>
        <begin position="43"/>
        <end position="62"/>
    </location>
</feature>
<evidence type="ECO:0000256" key="2">
    <source>
        <dbReference type="ARBA" id="ARBA00006448"/>
    </source>
</evidence>
<feature type="domain" description="YetF C-terminal" evidence="8">
    <location>
        <begin position="95"/>
        <end position="161"/>
    </location>
</feature>
<dbReference type="InterPro" id="IPR023090">
    <property type="entry name" value="UPF0702_alpha/beta_dom_sf"/>
</dbReference>
<keyword evidence="4 7" id="KW-0812">Transmembrane</keyword>
<dbReference type="PANTHER" id="PTHR34582:SF6">
    <property type="entry name" value="UPF0702 TRANSMEMBRANE PROTEIN YCAP"/>
    <property type="match status" value="1"/>
</dbReference>
<evidence type="ECO:0000256" key="3">
    <source>
        <dbReference type="ARBA" id="ARBA00022475"/>
    </source>
</evidence>
<dbReference type="Pfam" id="PF04239">
    <property type="entry name" value="DUF421"/>
    <property type="match status" value="1"/>
</dbReference>
<dbReference type="Proteomes" id="UP000194161">
    <property type="component" value="Chromosome"/>
</dbReference>
<dbReference type="RefSeq" id="WP_086077601.1">
    <property type="nucleotide sequence ID" value="NZ_CP021111.1"/>
</dbReference>
<dbReference type="GO" id="GO:0005886">
    <property type="term" value="C:plasma membrane"/>
    <property type="evidence" value="ECO:0007669"/>
    <property type="project" value="UniProtKB-SubCell"/>
</dbReference>
<evidence type="ECO:0000313" key="10">
    <source>
        <dbReference type="Proteomes" id="UP000194161"/>
    </source>
</evidence>
<evidence type="ECO:0000256" key="6">
    <source>
        <dbReference type="ARBA" id="ARBA00023136"/>
    </source>
</evidence>
<protein>
    <recommendedName>
        <fullName evidence="8">YetF C-terminal domain-containing protein</fullName>
    </recommendedName>
</protein>
<feature type="transmembrane region" description="Helical" evidence="7">
    <location>
        <begin position="74"/>
        <end position="94"/>
    </location>
</feature>
<organism evidence="9 10">
    <name type="scientific">Bordetella genomosp. 13</name>
    <dbReference type="NCBI Taxonomy" id="463040"/>
    <lineage>
        <taxon>Bacteria</taxon>
        <taxon>Pseudomonadati</taxon>
        <taxon>Pseudomonadota</taxon>
        <taxon>Betaproteobacteria</taxon>
        <taxon>Burkholderiales</taxon>
        <taxon>Alcaligenaceae</taxon>
        <taxon>Bordetella</taxon>
    </lineage>
</organism>
<dbReference type="AlphaFoldDB" id="A0A1W6Z930"/>
<keyword evidence="10" id="KW-1185">Reference proteome</keyword>
<keyword evidence="3" id="KW-1003">Cell membrane</keyword>
<dbReference type="OrthoDB" id="8617494at2"/>
<evidence type="ECO:0000256" key="5">
    <source>
        <dbReference type="ARBA" id="ARBA00022989"/>
    </source>
</evidence>
<gene>
    <name evidence="9" type="ORF">CAL15_05165</name>
</gene>
<sequence>MDMITDLFSLQSGPAEMFLRGTTIYWTLLILLRIAGRRDLGSMGAADILVLVLVADAAGTAMSGDSDSLGDGMIVVTTIVGWSFVLDRVAYYVPFVRKLMEPSRVCLIREGRIDTAGLRREHLTRQELMEQLRLKGVATLDEVRRAYMESTGEFSVIRYPDAKGDGESTLGES</sequence>
<dbReference type="STRING" id="463040.CAL15_05165"/>
<proteinExistence type="inferred from homology"/>
<comment type="subcellular location">
    <subcellularLocation>
        <location evidence="1">Cell membrane</location>
        <topology evidence="1">Multi-pass membrane protein</topology>
    </subcellularLocation>
</comment>
<evidence type="ECO:0000256" key="4">
    <source>
        <dbReference type="ARBA" id="ARBA00022692"/>
    </source>
</evidence>
<dbReference type="KEGG" id="bgm:CAL15_05165"/>
<dbReference type="PANTHER" id="PTHR34582">
    <property type="entry name" value="UPF0702 TRANSMEMBRANE PROTEIN YCAP"/>
    <property type="match status" value="1"/>
</dbReference>
<dbReference type="InterPro" id="IPR007353">
    <property type="entry name" value="DUF421"/>
</dbReference>
<dbReference type="EMBL" id="CP021111">
    <property type="protein sequence ID" value="ARP93829.1"/>
    <property type="molecule type" value="Genomic_DNA"/>
</dbReference>
<evidence type="ECO:0000259" key="8">
    <source>
        <dbReference type="Pfam" id="PF04239"/>
    </source>
</evidence>
<evidence type="ECO:0000256" key="7">
    <source>
        <dbReference type="SAM" id="Phobius"/>
    </source>
</evidence>
<accession>A0A1W6Z930</accession>
<keyword evidence="6 7" id="KW-0472">Membrane</keyword>
<keyword evidence="5 7" id="KW-1133">Transmembrane helix</keyword>
<evidence type="ECO:0000256" key="1">
    <source>
        <dbReference type="ARBA" id="ARBA00004651"/>
    </source>
</evidence>
<feature type="transmembrane region" description="Helical" evidence="7">
    <location>
        <begin position="17"/>
        <end position="36"/>
    </location>
</feature>
<comment type="similarity">
    <text evidence="2">Belongs to the UPF0702 family.</text>
</comment>
<name>A0A1W6Z930_9BORD</name>
<reference evidence="9 10" key="1">
    <citation type="submission" date="2017-05" db="EMBL/GenBank/DDBJ databases">
        <title>Complete and WGS of Bordetella genogroups.</title>
        <authorList>
            <person name="Spilker T."/>
            <person name="LiPuma J."/>
        </authorList>
    </citation>
    <scope>NUCLEOTIDE SEQUENCE [LARGE SCALE GENOMIC DNA]</scope>
    <source>
        <strain evidence="9 10">AU7206</strain>
    </source>
</reference>
<evidence type="ECO:0000313" key="9">
    <source>
        <dbReference type="EMBL" id="ARP93829.1"/>
    </source>
</evidence>